<proteinExistence type="predicted"/>
<dbReference type="Proteomes" id="UP000499080">
    <property type="component" value="Unassembled WGS sequence"/>
</dbReference>
<organism evidence="1 2">
    <name type="scientific">Araneus ventricosus</name>
    <name type="common">Orbweaver spider</name>
    <name type="synonym">Epeira ventricosa</name>
    <dbReference type="NCBI Taxonomy" id="182803"/>
    <lineage>
        <taxon>Eukaryota</taxon>
        <taxon>Metazoa</taxon>
        <taxon>Ecdysozoa</taxon>
        <taxon>Arthropoda</taxon>
        <taxon>Chelicerata</taxon>
        <taxon>Arachnida</taxon>
        <taxon>Araneae</taxon>
        <taxon>Araneomorphae</taxon>
        <taxon>Entelegynae</taxon>
        <taxon>Araneoidea</taxon>
        <taxon>Araneidae</taxon>
        <taxon>Araneus</taxon>
    </lineage>
</organism>
<gene>
    <name evidence="1" type="ORF">AVEN_216821_1</name>
</gene>
<reference evidence="1 2" key="1">
    <citation type="journal article" date="2019" name="Sci. Rep.">
        <title>Orb-weaving spider Araneus ventricosus genome elucidates the spidroin gene catalogue.</title>
        <authorList>
            <person name="Kono N."/>
            <person name="Nakamura H."/>
            <person name="Ohtoshi R."/>
            <person name="Moran D.A.P."/>
            <person name="Shinohara A."/>
            <person name="Yoshida Y."/>
            <person name="Fujiwara M."/>
            <person name="Mori M."/>
            <person name="Tomita M."/>
            <person name="Arakawa K."/>
        </authorList>
    </citation>
    <scope>NUCLEOTIDE SEQUENCE [LARGE SCALE GENOMIC DNA]</scope>
</reference>
<evidence type="ECO:0000313" key="1">
    <source>
        <dbReference type="EMBL" id="GBM89707.1"/>
    </source>
</evidence>
<dbReference type="EMBL" id="BGPR01003566">
    <property type="protein sequence ID" value="GBM89707.1"/>
    <property type="molecule type" value="Genomic_DNA"/>
</dbReference>
<sequence length="112" mass="13098">MSPEVACEEFSRIFYVKFGNFKFEHEDKVITSASLTTVLKLGKKNFYGSINPFHRICVGKQSDGDLQMFFIFEEFSLSLFSEERMRIETKSSLFSAFVPKKFILYKDKITLH</sequence>
<name>A0A4Y2JI96_ARAVE</name>
<accession>A0A4Y2JI96</accession>
<dbReference type="AlphaFoldDB" id="A0A4Y2JI96"/>
<evidence type="ECO:0000313" key="2">
    <source>
        <dbReference type="Proteomes" id="UP000499080"/>
    </source>
</evidence>
<protein>
    <submittedName>
        <fullName evidence="1">Uncharacterized protein</fullName>
    </submittedName>
</protein>
<keyword evidence="2" id="KW-1185">Reference proteome</keyword>
<comment type="caution">
    <text evidence="1">The sequence shown here is derived from an EMBL/GenBank/DDBJ whole genome shotgun (WGS) entry which is preliminary data.</text>
</comment>